<sequence>MMDMWFHGFPKPSPEFPKPSPEFPKPSPEFPKPSPEIPKPSPKFPKPSPEKPKPSPKFPKPSPKFPKPSPEILLHPRSYPEIYFGDGPRFRGRWAEILVVGLFFGDDPRTYTYHLLHREVFNQALTSVRT</sequence>
<feature type="compositionally biased region" description="Pro residues" evidence="1">
    <location>
        <begin position="55"/>
        <end position="69"/>
    </location>
</feature>
<gene>
    <name evidence="2" type="ORF">BJ508DRAFT_333741</name>
</gene>
<dbReference type="Proteomes" id="UP000275078">
    <property type="component" value="Unassembled WGS sequence"/>
</dbReference>
<proteinExistence type="predicted"/>
<accession>A0A3N4HLK4</accession>
<evidence type="ECO:0000313" key="3">
    <source>
        <dbReference type="Proteomes" id="UP000275078"/>
    </source>
</evidence>
<organism evidence="2 3">
    <name type="scientific">Ascobolus immersus RN42</name>
    <dbReference type="NCBI Taxonomy" id="1160509"/>
    <lineage>
        <taxon>Eukaryota</taxon>
        <taxon>Fungi</taxon>
        <taxon>Dikarya</taxon>
        <taxon>Ascomycota</taxon>
        <taxon>Pezizomycotina</taxon>
        <taxon>Pezizomycetes</taxon>
        <taxon>Pezizales</taxon>
        <taxon>Ascobolaceae</taxon>
        <taxon>Ascobolus</taxon>
    </lineage>
</organism>
<evidence type="ECO:0000313" key="2">
    <source>
        <dbReference type="EMBL" id="RPA73776.1"/>
    </source>
</evidence>
<protein>
    <submittedName>
        <fullName evidence="2">Uncharacterized protein</fullName>
    </submittedName>
</protein>
<dbReference type="AlphaFoldDB" id="A0A3N4HLK4"/>
<feature type="compositionally biased region" description="Pro residues" evidence="1">
    <location>
        <begin position="11"/>
        <end position="47"/>
    </location>
</feature>
<keyword evidence="3" id="KW-1185">Reference proteome</keyword>
<evidence type="ECO:0000256" key="1">
    <source>
        <dbReference type="SAM" id="MobiDB-lite"/>
    </source>
</evidence>
<feature type="region of interest" description="Disordered" evidence="1">
    <location>
        <begin position="1"/>
        <end position="72"/>
    </location>
</feature>
<dbReference type="EMBL" id="ML119811">
    <property type="protein sequence ID" value="RPA73776.1"/>
    <property type="molecule type" value="Genomic_DNA"/>
</dbReference>
<dbReference type="STRING" id="1160509.A0A3N4HLK4"/>
<dbReference type="PRINTS" id="PR01217">
    <property type="entry name" value="PRICHEXTENSN"/>
</dbReference>
<name>A0A3N4HLK4_ASCIM</name>
<reference evidence="2 3" key="1">
    <citation type="journal article" date="2018" name="Nat. Ecol. Evol.">
        <title>Pezizomycetes genomes reveal the molecular basis of ectomycorrhizal truffle lifestyle.</title>
        <authorList>
            <person name="Murat C."/>
            <person name="Payen T."/>
            <person name="Noel B."/>
            <person name="Kuo A."/>
            <person name="Morin E."/>
            <person name="Chen J."/>
            <person name="Kohler A."/>
            <person name="Krizsan K."/>
            <person name="Balestrini R."/>
            <person name="Da Silva C."/>
            <person name="Montanini B."/>
            <person name="Hainaut M."/>
            <person name="Levati E."/>
            <person name="Barry K.W."/>
            <person name="Belfiori B."/>
            <person name="Cichocki N."/>
            <person name="Clum A."/>
            <person name="Dockter R.B."/>
            <person name="Fauchery L."/>
            <person name="Guy J."/>
            <person name="Iotti M."/>
            <person name="Le Tacon F."/>
            <person name="Lindquist E.A."/>
            <person name="Lipzen A."/>
            <person name="Malagnac F."/>
            <person name="Mello A."/>
            <person name="Molinier V."/>
            <person name="Miyauchi S."/>
            <person name="Poulain J."/>
            <person name="Riccioni C."/>
            <person name="Rubini A."/>
            <person name="Sitrit Y."/>
            <person name="Splivallo R."/>
            <person name="Traeger S."/>
            <person name="Wang M."/>
            <person name="Zifcakova L."/>
            <person name="Wipf D."/>
            <person name="Zambonelli A."/>
            <person name="Paolocci F."/>
            <person name="Nowrousian M."/>
            <person name="Ottonello S."/>
            <person name="Baldrian P."/>
            <person name="Spatafora J.W."/>
            <person name="Henrissat B."/>
            <person name="Nagy L.G."/>
            <person name="Aury J.M."/>
            <person name="Wincker P."/>
            <person name="Grigoriev I.V."/>
            <person name="Bonfante P."/>
            <person name="Martin F.M."/>
        </authorList>
    </citation>
    <scope>NUCLEOTIDE SEQUENCE [LARGE SCALE GENOMIC DNA]</scope>
    <source>
        <strain evidence="2 3">RN42</strain>
    </source>
</reference>